<dbReference type="Proteomes" id="UP001165960">
    <property type="component" value="Unassembled WGS sequence"/>
</dbReference>
<accession>A0ACC2RYK7</accession>
<protein>
    <submittedName>
        <fullName evidence="1">Uncharacterized protein</fullName>
    </submittedName>
</protein>
<comment type="caution">
    <text evidence="1">The sequence shown here is derived from an EMBL/GenBank/DDBJ whole genome shotgun (WGS) entry which is preliminary data.</text>
</comment>
<evidence type="ECO:0000313" key="1">
    <source>
        <dbReference type="EMBL" id="KAJ9055144.1"/>
    </source>
</evidence>
<organism evidence="1 2">
    <name type="scientific">Entomophthora muscae</name>
    <dbReference type="NCBI Taxonomy" id="34485"/>
    <lineage>
        <taxon>Eukaryota</taxon>
        <taxon>Fungi</taxon>
        <taxon>Fungi incertae sedis</taxon>
        <taxon>Zoopagomycota</taxon>
        <taxon>Entomophthoromycotina</taxon>
        <taxon>Entomophthoromycetes</taxon>
        <taxon>Entomophthorales</taxon>
        <taxon>Entomophthoraceae</taxon>
        <taxon>Entomophthora</taxon>
    </lineage>
</organism>
<gene>
    <name evidence="1" type="ORF">DSO57_1007368</name>
</gene>
<reference evidence="1" key="1">
    <citation type="submission" date="2022-04" db="EMBL/GenBank/DDBJ databases">
        <title>Genome of the entomopathogenic fungus Entomophthora muscae.</title>
        <authorList>
            <person name="Elya C."/>
            <person name="Lovett B.R."/>
            <person name="Lee E."/>
            <person name="Macias A.M."/>
            <person name="Hajek A.E."/>
            <person name="De Bivort B.L."/>
            <person name="Kasson M.T."/>
            <person name="De Fine Licht H.H."/>
            <person name="Stajich J.E."/>
        </authorList>
    </citation>
    <scope>NUCLEOTIDE SEQUENCE</scope>
    <source>
        <strain evidence="1">Berkeley</strain>
    </source>
</reference>
<name>A0ACC2RYK7_9FUNG</name>
<sequence>MGRFAYLGHLAMITVPVGSVIAGLNLGALVYQLENLFPIKWVPDSRRAQACAGKPSGWACGWGPIMTKMLSCRRLLSGIFLTAFNALSAQGFFQALTTIPQVTDKSTMSAHVAQKLCITALEPFSGANENNTTAWIQSSHNKLAQMECPQRSGLQRFPSALHTTQVPGATSGMKITPRKIGTPSSRTSWQDL</sequence>
<proteinExistence type="predicted"/>
<evidence type="ECO:0000313" key="2">
    <source>
        <dbReference type="Proteomes" id="UP001165960"/>
    </source>
</evidence>
<keyword evidence="2" id="KW-1185">Reference proteome</keyword>
<dbReference type="EMBL" id="QTSX02006411">
    <property type="protein sequence ID" value="KAJ9055144.1"/>
    <property type="molecule type" value="Genomic_DNA"/>
</dbReference>